<dbReference type="SUPFAM" id="SSF52540">
    <property type="entry name" value="P-loop containing nucleoside triphosphate hydrolases"/>
    <property type="match status" value="1"/>
</dbReference>
<dbReference type="GO" id="GO:0006261">
    <property type="term" value="P:DNA-templated DNA replication"/>
    <property type="evidence" value="ECO:0007669"/>
    <property type="project" value="TreeGrafter"/>
</dbReference>
<evidence type="ECO:0000256" key="7">
    <source>
        <dbReference type="SAM" id="Coils"/>
    </source>
</evidence>
<dbReference type="InterPro" id="IPR045085">
    <property type="entry name" value="HLD_clamp_pol_III_gamma_tau"/>
</dbReference>
<feature type="region of interest" description="Disordered" evidence="8">
    <location>
        <begin position="104"/>
        <end position="138"/>
    </location>
</feature>
<dbReference type="CDD" id="cd18137">
    <property type="entry name" value="HLD_clamp_pol_III_gamma_tau"/>
    <property type="match status" value="1"/>
</dbReference>
<evidence type="ECO:0000313" key="12">
    <source>
        <dbReference type="Proteomes" id="UP000015453"/>
    </source>
</evidence>
<evidence type="ECO:0000256" key="1">
    <source>
        <dbReference type="ARBA" id="ARBA00006360"/>
    </source>
</evidence>
<dbReference type="OrthoDB" id="1906110at2759"/>
<feature type="region of interest" description="Disordered" evidence="8">
    <location>
        <begin position="155"/>
        <end position="203"/>
    </location>
</feature>
<keyword evidence="3" id="KW-0547">Nucleotide-binding</keyword>
<evidence type="ECO:0000256" key="5">
    <source>
        <dbReference type="ARBA" id="ARBA00022840"/>
    </source>
</evidence>
<dbReference type="GO" id="GO:0003887">
    <property type="term" value="F:DNA-directed DNA polymerase activity"/>
    <property type="evidence" value="ECO:0007669"/>
    <property type="project" value="InterPro"/>
</dbReference>
<keyword evidence="6 7" id="KW-0175">Coiled coil</keyword>
<feature type="domain" description="STICHEL DnaA-N-like alpha-beta" evidence="10">
    <location>
        <begin position="760"/>
        <end position="839"/>
    </location>
</feature>
<feature type="compositionally biased region" description="Polar residues" evidence="8">
    <location>
        <begin position="886"/>
        <end position="897"/>
    </location>
</feature>
<feature type="region of interest" description="Disordered" evidence="8">
    <location>
        <begin position="703"/>
        <end position="754"/>
    </location>
</feature>
<feature type="non-terminal residue" evidence="11">
    <location>
        <position position="993"/>
    </location>
</feature>
<feature type="region of interest" description="Disordered" evidence="8">
    <location>
        <begin position="851"/>
        <end position="897"/>
    </location>
</feature>
<dbReference type="InterPro" id="IPR050238">
    <property type="entry name" value="DNA_Rep/Repair_Clamp_Loader"/>
</dbReference>
<reference evidence="11 12" key="1">
    <citation type="journal article" date="2013" name="BMC Genomics">
        <title>The miniature genome of a carnivorous plant Genlisea aurea contains a low number of genes and short non-coding sequences.</title>
        <authorList>
            <person name="Leushkin E.V."/>
            <person name="Sutormin R.A."/>
            <person name="Nabieva E.R."/>
            <person name="Penin A.A."/>
            <person name="Kondrashov A.S."/>
            <person name="Logacheva M.D."/>
        </authorList>
    </citation>
    <scope>NUCLEOTIDE SEQUENCE [LARGE SCALE GENOMIC DNA]</scope>
</reference>
<dbReference type="NCBIfam" id="TIGR02397">
    <property type="entry name" value="dnaX_nterm"/>
    <property type="match status" value="1"/>
</dbReference>
<keyword evidence="4" id="KW-0862">Zinc</keyword>
<dbReference type="GO" id="GO:0005524">
    <property type="term" value="F:ATP binding"/>
    <property type="evidence" value="ECO:0007669"/>
    <property type="project" value="UniProtKB-KW"/>
</dbReference>
<dbReference type="InterPro" id="IPR027417">
    <property type="entry name" value="P-loop_NTPase"/>
</dbReference>
<dbReference type="Gene3D" id="3.40.50.300">
    <property type="entry name" value="P-loop containing nucleotide triphosphate hydrolases"/>
    <property type="match status" value="1"/>
</dbReference>
<feature type="compositionally biased region" description="Pro residues" evidence="8">
    <location>
        <begin position="861"/>
        <end position="870"/>
    </location>
</feature>
<evidence type="ECO:0000256" key="2">
    <source>
        <dbReference type="ARBA" id="ARBA00022723"/>
    </source>
</evidence>
<dbReference type="Gene3D" id="1.20.272.10">
    <property type="match status" value="1"/>
</dbReference>
<dbReference type="Pfam" id="PF13177">
    <property type="entry name" value="DNA_pol3_delta2"/>
    <property type="match status" value="1"/>
</dbReference>
<dbReference type="InterPro" id="IPR054506">
    <property type="entry name" value="DnaA_N-like_STI"/>
</dbReference>
<protein>
    <submittedName>
        <fullName evidence="11">Uncharacterized protein</fullName>
    </submittedName>
</protein>
<dbReference type="GO" id="GO:0003677">
    <property type="term" value="F:DNA binding"/>
    <property type="evidence" value="ECO:0007669"/>
    <property type="project" value="InterPro"/>
</dbReference>
<feature type="compositionally biased region" description="Polar residues" evidence="8">
    <location>
        <begin position="190"/>
        <end position="201"/>
    </location>
</feature>
<accession>S8C7R9</accession>
<sequence length="993" mass="109919">MTRAARDRILKDLNRDIGDHLRNHVHLTNCIHVKNHMHKHSPIDRALIRDLVALQRSRSLRDPSASPAQSWHSLSAADLHLGNGGRDDRFGRIRGTATNLENSGEADRILRASSPLVEESKDAVSESDDAASSHNRVNGSLERIKNCLGEEEAKFNGASRTKRHKFRSSRRGRPSVAMRDDAGEVRNEMSVASNSVSQGTAQKKHHMSERIKENEDQQVSGVAGNGCGIPWNWSRIHDRGKSFLDMAGQTLSCGLSEPRMKRSGAKIHGTCLLDTLENSSSSIKNEVDAWPLLRSASCSQGSGDRASPWFHEHSGELEIFAGDLLKQETDDSDLISEGRSGKQVRGVHQNLTQKYMPKTFSDLIGQPLVVQALSNAIAKRKIGLLYLFYGPQGTGKTSCARIFARALNCQSQDQHSKPCGLCNACIADKSAKSRRVKEIGPISNMDAENVTELLEDMIASRPQPHYRVFIFSECDALSPGCWNAIIKAIGLVPRHVVFILVCSTLDSVPRVVISRCQKFFFPKLKDADIVCSLQSIANREGLDIDMDAVKLIASRSDGSLRDAEMTLEQLSLLGKRISLSLVQELVGLISDEKLVDLLDLALSADVVNAVKNLRDIMEYGVDPLTLMSQLATVITDILAGSFDFSKGRTKKKFFRHQALLKHEMERLRQALKTLSEAEKQLRASTDRTTWLTAALLQLAPDHQYTVPSSSGDPPSTQLGFDDFPPPGEKPRNGDDAPHNVGFGEGRRTSFSLNDGEARMDGREIEEIWLAVLQRIPVNVIREFMFQEAQLVSLAYGESVEAELRFNSPLLKSKAEKFRTHILRAFESVLQSAVTVNFRCDSRKDGPAVLLRPDDSYGIRASPPPPPPPPAVASTSGVKKTSPEIKGSSSDQRRLSGNQNMSLVRGKISLAQLIRQIDGCTKNSGWSKRKAVSIADKLEQQNLRLESKSRRFGCWNRPKKKPNKKAASKWRMRTRKPTTLLKFMLCGGTGRCLS</sequence>
<dbReference type="GO" id="GO:0046872">
    <property type="term" value="F:metal ion binding"/>
    <property type="evidence" value="ECO:0007669"/>
    <property type="project" value="UniProtKB-KW"/>
</dbReference>
<dbReference type="Pfam" id="PF12169">
    <property type="entry name" value="DNA_pol3_gamma3"/>
    <property type="match status" value="1"/>
</dbReference>
<dbReference type="PANTHER" id="PTHR11669:SF46">
    <property type="entry name" value="PROTEIN STICHEL-LIKE 3"/>
    <property type="match status" value="1"/>
</dbReference>
<feature type="compositionally biased region" description="Basic and acidic residues" evidence="8">
    <location>
        <begin position="178"/>
        <end position="187"/>
    </location>
</feature>
<keyword evidence="2" id="KW-0479">Metal-binding</keyword>
<dbReference type="InterPro" id="IPR008921">
    <property type="entry name" value="DNA_pol3_clamp-load_cplx_C"/>
</dbReference>
<evidence type="ECO:0000256" key="6">
    <source>
        <dbReference type="ARBA" id="ARBA00023054"/>
    </source>
</evidence>
<dbReference type="Proteomes" id="UP000015453">
    <property type="component" value="Unassembled WGS sequence"/>
</dbReference>
<comment type="caution">
    <text evidence="11">The sequence shown here is derived from an EMBL/GenBank/DDBJ whole genome shotgun (WGS) entry which is preliminary data.</text>
</comment>
<dbReference type="GO" id="GO:0009360">
    <property type="term" value="C:DNA polymerase III complex"/>
    <property type="evidence" value="ECO:0007669"/>
    <property type="project" value="InterPro"/>
</dbReference>
<organism evidence="11 12">
    <name type="scientific">Genlisea aurea</name>
    <dbReference type="NCBI Taxonomy" id="192259"/>
    <lineage>
        <taxon>Eukaryota</taxon>
        <taxon>Viridiplantae</taxon>
        <taxon>Streptophyta</taxon>
        <taxon>Embryophyta</taxon>
        <taxon>Tracheophyta</taxon>
        <taxon>Spermatophyta</taxon>
        <taxon>Magnoliopsida</taxon>
        <taxon>eudicotyledons</taxon>
        <taxon>Gunneridae</taxon>
        <taxon>Pentapetalae</taxon>
        <taxon>asterids</taxon>
        <taxon>lamiids</taxon>
        <taxon>Lamiales</taxon>
        <taxon>Lentibulariaceae</taxon>
        <taxon>Genlisea</taxon>
    </lineage>
</organism>
<dbReference type="PANTHER" id="PTHR11669">
    <property type="entry name" value="REPLICATION FACTOR C / DNA POLYMERASE III GAMMA-TAU SUBUNIT"/>
    <property type="match status" value="1"/>
</dbReference>
<dbReference type="InterPro" id="IPR022754">
    <property type="entry name" value="DNA_pol_III_gamma-3"/>
</dbReference>
<evidence type="ECO:0000256" key="3">
    <source>
        <dbReference type="ARBA" id="ARBA00022741"/>
    </source>
</evidence>
<name>S8C7R9_9LAMI</name>
<feature type="compositionally biased region" description="Basic and acidic residues" evidence="8">
    <location>
        <begin position="728"/>
        <end position="737"/>
    </location>
</feature>
<feature type="domain" description="DNA polymerase III gamma subunit" evidence="9">
    <location>
        <begin position="578"/>
        <end position="700"/>
    </location>
</feature>
<proteinExistence type="inferred from homology"/>
<dbReference type="GO" id="GO:0005663">
    <property type="term" value="C:DNA replication factor C complex"/>
    <property type="evidence" value="ECO:0007669"/>
    <property type="project" value="TreeGrafter"/>
</dbReference>
<gene>
    <name evidence="11" type="ORF">M569_14395</name>
</gene>
<dbReference type="AlphaFoldDB" id="S8C7R9"/>
<evidence type="ECO:0000313" key="11">
    <source>
        <dbReference type="EMBL" id="EPS60406.1"/>
    </source>
</evidence>
<dbReference type="GO" id="GO:0006281">
    <property type="term" value="P:DNA repair"/>
    <property type="evidence" value="ECO:0007669"/>
    <property type="project" value="TreeGrafter"/>
</dbReference>
<feature type="coiled-coil region" evidence="7">
    <location>
        <begin position="657"/>
        <end position="687"/>
    </location>
</feature>
<feature type="compositionally biased region" description="Polar residues" evidence="8">
    <location>
        <begin position="705"/>
        <end position="718"/>
    </location>
</feature>
<dbReference type="InterPro" id="IPR012763">
    <property type="entry name" value="DNA_pol_III_sug/sutau_N"/>
</dbReference>
<dbReference type="GO" id="GO:0003689">
    <property type="term" value="F:DNA clamp loader activity"/>
    <property type="evidence" value="ECO:0007669"/>
    <property type="project" value="TreeGrafter"/>
</dbReference>
<comment type="similarity">
    <text evidence="1">Belongs to the DnaX/STICHEL family.</text>
</comment>
<dbReference type="Gene3D" id="1.10.8.60">
    <property type="match status" value="1"/>
</dbReference>
<evidence type="ECO:0000256" key="8">
    <source>
        <dbReference type="SAM" id="MobiDB-lite"/>
    </source>
</evidence>
<keyword evidence="12" id="KW-1185">Reference proteome</keyword>
<dbReference type="SUPFAM" id="SSF48019">
    <property type="entry name" value="post-AAA+ oligomerization domain-like"/>
    <property type="match status" value="1"/>
</dbReference>
<evidence type="ECO:0000259" key="10">
    <source>
        <dbReference type="Pfam" id="PF23007"/>
    </source>
</evidence>
<dbReference type="Pfam" id="PF23007">
    <property type="entry name" value="DnaA_N-like_STI"/>
    <property type="match status" value="1"/>
</dbReference>
<feature type="compositionally biased region" description="Basic residues" evidence="8">
    <location>
        <begin position="160"/>
        <end position="173"/>
    </location>
</feature>
<evidence type="ECO:0000256" key="4">
    <source>
        <dbReference type="ARBA" id="ARBA00022833"/>
    </source>
</evidence>
<dbReference type="FunFam" id="1.10.8.60:FF:000013">
    <property type="entry name" value="DNA polymerase III subunit gamma/tau"/>
    <property type="match status" value="1"/>
</dbReference>
<dbReference type="EMBL" id="AUSU01007594">
    <property type="protein sequence ID" value="EPS60406.1"/>
    <property type="molecule type" value="Genomic_DNA"/>
</dbReference>
<keyword evidence="5" id="KW-0067">ATP-binding</keyword>
<evidence type="ECO:0000259" key="9">
    <source>
        <dbReference type="Pfam" id="PF12169"/>
    </source>
</evidence>